<dbReference type="InterPro" id="IPR008271">
    <property type="entry name" value="Ser/Thr_kinase_AS"/>
</dbReference>
<evidence type="ECO:0000256" key="8">
    <source>
        <dbReference type="RuleBase" id="RU000304"/>
    </source>
</evidence>
<protein>
    <recommendedName>
        <fullName evidence="10">Protein kinase domain-containing protein</fullName>
    </recommendedName>
</protein>
<feature type="region of interest" description="Disordered" evidence="9">
    <location>
        <begin position="390"/>
        <end position="410"/>
    </location>
</feature>
<feature type="domain" description="Protein kinase" evidence="10">
    <location>
        <begin position="70"/>
        <end position="327"/>
    </location>
</feature>
<dbReference type="Proteomes" id="UP000683925">
    <property type="component" value="Unassembled WGS sequence"/>
</dbReference>
<dbReference type="PANTHER" id="PTHR11042:SF190">
    <property type="entry name" value="MITOSIS INHIBITOR PROTEIN KINASE MIK1"/>
    <property type="match status" value="1"/>
</dbReference>
<evidence type="ECO:0000313" key="12">
    <source>
        <dbReference type="Proteomes" id="UP000683925"/>
    </source>
</evidence>
<sequence length="445" mass="52285">MSDPNSRAARLNINPISTTNQNVQILKKLAFSINSGQPSTIRALSAPNAAQNNRMQLEIESKESKYSSMYEELAKIGQGNFAIVFKCRNTLDQSIYAIKKTKAQPKQNLETSDARQEACILANLFSKSDTKHIVQYYNCWIEQNQFYLVMEYCDYNLKHQKQYQEWEIKIILKHVLEGLRFLHSKNLVHMDIKPENILFKKKDLSFKIADFGLSRLQFVKEDEDIRDGDQRYTAPEIMEYMNFGTPIDLQKVDIFAFGCTIFELMIQEELPKSDTQYHELRNGINKRHFKDVGIQYSDSLIQIVCQMMAPKQKDRPTAEQLLNNTYLFVPEDNELRFLENSNSLLFQEKQRNQQKQKRESQRRKTLGSCLEFGGKQGVKNKVQIKSERIRQETERRQRMSRMDCFQTEEEQNSQIFRSGYELCEKQDSLEQRIKNEHQNSRNKSA</sequence>
<gene>
    <name evidence="11" type="ORF">POCTA_138.1.T0280064</name>
</gene>
<comment type="similarity">
    <text evidence="6">Belongs to the protein kinase superfamily. Ser/Thr protein kinase family. GCN2 subfamily.</text>
</comment>
<evidence type="ECO:0000256" key="3">
    <source>
        <dbReference type="ARBA" id="ARBA00022777"/>
    </source>
</evidence>
<keyword evidence="2 7" id="KW-0547">Nucleotide-binding</keyword>
<evidence type="ECO:0000256" key="2">
    <source>
        <dbReference type="ARBA" id="ARBA00022741"/>
    </source>
</evidence>
<keyword evidence="8" id="KW-0723">Serine/threonine-protein kinase</keyword>
<feature type="compositionally biased region" description="Basic and acidic residues" evidence="9">
    <location>
        <begin position="390"/>
        <end position="401"/>
    </location>
</feature>
<evidence type="ECO:0000256" key="6">
    <source>
        <dbReference type="ARBA" id="ARBA00037982"/>
    </source>
</evidence>
<dbReference type="EMBL" id="CAJJDP010000028">
    <property type="protein sequence ID" value="CAD8153558.1"/>
    <property type="molecule type" value="Genomic_DNA"/>
</dbReference>
<keyword evidence="4 7" id="KW-0067">ATP-binding</keyword>
<dbReference type="PROSITE" id="PS00107">
    <property type="entry name" value="PROTEIN_KINASE_ATP"/>
    <property type="match status" value="1"/>
</dbReference>
<dbReference type="PANTHER" id="PTHR11042">
    <property type="entry name" value="EUKARYOTIC TRANSLATION INITIATION FACTOR 2-ALPHA KINASE EIF2-ALPHA KINASE -RELATED"/>
    <property type="match status" value="1"/>
</dbReference>
<organism evidence="11 12">
    <name type="scientific">Paramecium octaurelia</name>
    <dbReference type="NCBI Taxonomy" id="43137"/>
    <lineage>
        <taxon>Eukaryota</taxon>
        <taxon>Sar</taxon>
        <taxon>Alveolata</taxon>
        <taxon>Ciliophora</taxon>
        <taxon>Intramacronucleata</taxon>
        <taxon>Oligohymenophorea</taxon>
        <taxon>Peniculida</taxon>
        <taxon>Parameciidae</taxon>
        <taxon>Paramecium</taxon>
    </lineage>
</organism>
<dbReference type="GO" id="GO:0005737">
    <property type="term" value="C:cytoplasm"/>
    <property type="evidence" value="ECO:0007669"/>
    <property type="project" value="TreeGrafter"/>
</dbReference>
<name>A0A8S1TNW7_PAROT</name>
<keyword evidence="3" id="KW-0418">Kinase</keyword>
<feature type="binding site" evidence="7">
    <location>
        <position position="100"/>
    </location>
    <ligand>
        <name>ATP</name>
        <dbReference type="ChEBI" id="CHEBI:30616"/>
    </ligand>
</feature>
<evidence type="ECO:0000256" key="4">
    <source>
        <dbReference type="ARBA" id="ARBA00022840"/>
    </source>
</evidence>
<keyword evidence="1" id="KW-0808">Transferase</keyword>
<dbReference type="InterPro" id="IPR017441">
    <property type="entry name" value="Protein_kinase_ATP_BS"/>
</dbReference>
<dbReference type="GO" id="GO:0005634">
    <property type="term" value="C:nucleus"/>
    <property type="evidence" value="ECO:0007669"/>
    <property type="project" value="TreeGrafter"/>
</dbReference>
<proteinExistence type="inferred from homology"/>
<evidence type="ECO:0000256" key="9">
    <source>
        <dbReference type="SAM" id="MobiDB-lite"/>
    </source>
</evidence>
<evidence type="ECO:0000259" key="10">
    <source>
        <dbReference type="PROSITE" id="PS50011"/>
    </source>
</evidence>
<dbReference type="GO" id="GO:0017148">
    <property type="term" value="P:negative regulation of translation"/>
    <property type="evidence" value="ECO:0007669"/>
    <property type="project" value="UniProtKB-KW"/>
</dbReference>
<keyword evidence="12" id="KW-1185">Reference proteome</keyword>
<dbReference type="PROSITE" id="PS50011">
    <property type="entry name" value="PROTEIN_KINASE_DOM"/>
    <property type="match status" value="1"/>
</dbReference>
<dbReference type="OrthoDB" id="5337378at2759"/>
<dbReference type="PROSITE" id="PS00108">
    <property type="entry name" value="PROTEIN_KINASE_ST"/>
    <property type="match status" value="1"/>
</dbReference>
<evidence type="ECO:0000256" key="7">
    <source>
        <dbReference type="PROSITE-ProRule" id="PRU10141"/>
    </source>
</evidence>
<dbReference type="FunFam" id="1.10.510.10:FF:001582">
    <property type="entry name" value="Uncharacterized protein"/>
    <property type="match status" value="1"/>
</dbReference>
<evidence type="ECO:0000313" key="11">
    <source>
        <dbReference type="EMBL" id="CAD8153558.1"/>
    </source>
</evidence>
<comment type="caution">
    <text evidence="11">The sequence shown here is derived from an EMBL/GenBank/DDBJ whole genome shotgun (WGS) entry which is preliminary data.</text>
</comment>
<dbReference type="AlphaFoldDB" id="A0A8S1TNW7"/>
<dbReference type="Pfam" id="PF00069">
    <property type="entry name" value="Pkinase"/>
    <property type="match status" value="1"/>
</dbReference>
<accession>A0A8S1TNW7</accession>
<reference evidence="11" key="1">
    <citation type="submission" date="2021-01" db="EMBL/GenBank/DDBJ databases">
        <authorList>
            <consortium name="Genoscope - CEA"/>
            <person name="William W."/>
        </authorList>
    </citation>
    <scope>NUCLEOTIDE SEQUENCE</scope>
</reference>
<dbReference type="InterPro" id="IPR050339">
    <property type="entry name" value="CC_SR_Kinase"/>
</dbReference>
<dbReference type="GO" id="GO:0005524">
    <property type="term" value="F:ATP binding"/>
    <property type="evidence" value="ECO:0007669"/>
    <property type="project" value="UniProtKB-UniRule"/>
</dbReference>
<dbReference type="SMART" id="SM00220">
    <property type="entry name" value="S_TKc"/>
    <property type="match status" value="1"/>
</dbReference>
<dbReference type="GO" id="GO:0004674">
    <property type="term" value="F:protein serine/threonine kinase activity"/>
    <property type="evidence" value="ECO:0007669"/>
    <property type="project" value="UniProtKB-KW"/>
</dbReference>
<evidence type="ECO:0000256" key="5">
    <source>
        <dbReference type="ARBA" id="ARBA00023193"/>
    </source>
</evidence>
<evidence type="ECO:0000256" key="1">
    <source>
        <dbReference type="ARBA" id="ARBA00022679"/>
    </source>
</evidence>
<dbReference type="InterPro" id="IPR000719">
    <property type="entry name" value="Prot_kinase_dom"/>
</dbReference>
<keyword evidence="5" id="KW-0652">Protein synthesis inhibitor</keyword>
<dbReference type="OMA" id="CTIFELM"/>